<accession>A0A0Q3HZV3</accession>
<dbReference type="AlphaFoldDB" id="A0A0Q3HZV3"/>
<evidence type="ECO:0000313" key="1">
    <source>
        <dbReference type="EMBL" id="KQK28069.1"/>
    </source>
</evidence>
<organism evidence="1 2">
    <name type="scientific">Bosea thiooxidans</name>
    <dbReference type="NCBI Taxonomy" id="53254"/>
    <lineage>
        <taxon>Bacteria</taxon>
        <taxon>Pseudomonadati</taxon>
        <taxon>Pseudomonadota</taxon>
        <taxon>Alphaproteobacteria</taxon>
        <taxon>Hyphomicrobiales</taxon>
        <taxon>Boseaceae</taxon>
        <taxon>Bosea</taxon>
    </lineage>
</organism>
<evidence type="ECO:0000313" key="2">
    <source>
        <dbReference type="Proteomes" id="UP000051562"/>
    </source>
</evidence>
<protein>
    <submittedName>
        <fullName evidence="1">Uncharacterized protein</fullName>
    </submittedName>
</protein>
<sequence length="282" mass="31198">MQHINLTFFLELGSSLAQLRFFAKSDVGIPMLEAWPPAHDLDDKLSRMLSGDPVFLEVSNGPASNLRQALFYLRQRHFNNAAGELDFDKDWGANTVPAWEFSLLPLDVFQNVLIAEFSNSATFCVPQRWGYHTPTLIADATICSELTNRVDFQGTARTDLREAGKCLAFHMPTASGFHSARAVEGVLHRYFQHFLGKAPARGTMGTLLDQLDALTKKGASPLPEPKTLRTLREIKDLDRNPLAHPEATLDMLSAKALFELAGVAIMRMLVEIAPPQAVSPTP</sequence>
<dbReference type="Proteomes" id="UP000051562">
    <property type="component" value="Unassembled WGS sequence"/>
</dbReference>
<keyword evidence="2" id="KW-1185">Reference proteome</keyword>
<comment type="caution">
    <text evidence="1">The sequence shown here is derived from an EMBL/GenBank/DDBJ whole genome shotgun (WGS) entry which is preliminary data.</text>
</comment>
<gene>
    <name evidence="1" type="ORF">ARD30_23500</name>
</gene>
<dbReference type="RefSeq" id="WP_055730604.1">
    <property type="nucleotide sequence ID" value="NZ_LMAR01000082.1"/>
</dbReference>
<name>A0A0Q3HZV3_9HYPH</name>
<reference evidence="1 2" key="1">
    <citation type="submission" date="2015-10" db="EMBL/GenBank/DDBJ databases">
        <title>Draft genome of Bosea thiooxidans.</title>
        <authorList>
            <person name="Wang X."/>
        </authorList>
    </citation>
    <scope>NUCLEOTIDE SEQUENCE [LARGE SCALE GENOMIC DNA]</scope>
    <source>
        <strain evidence="1 2">CGMCC 9174</strain>
    </source>
</reference>
<proteinExistence type="predicted"/>
<dbReference type="EMBL" id="LMAR01000082">
    <property type="protein sequence ID" value="KQK28069.1"/>
    <property type="molecule type" value="Genomic_DNA"/>
</dbReference>